<name>A0A0U0ZNR0_9MYCO</name>
<evidence type="ECO:0000313" key="2">
    <source>
        <dbReference type="Proteomes" id="UP000045782"/>
    </source>
</evidence>
<dbReference type="RefSeq" id="WP_016343140.1">
    <property type="nucleotide sequence ID" value="NZ_AP022621.1"/>
</dbReference>
<gene>
    <name evidence="1" type="ORF">ERS075579_02753</name>
</gene>
<protein>
    <submittedName>
        <fullName evidence="1">Putative short chain dehydrogenase/reductase</fullName>
    </submittedName>
</protein>
<evidence type="ECO:0000313" key="1">
    <source>
        <dbReference type="EMBL" id="CPV56031.1"/>
    </source>
</evidence>
<dbReference type="Proteomes" id="UP000045782">
    <property type="component" value="Unassembled WGS sequence"/>
</dbReference>
<organism evidence="1 2">
    <name type="scientific">Mycobacteroides abscessus</name>
    <dbReference type="NCBI Taxonomy" id="36809"/>
    <lineage>
        <taxon>Bacteria</taxon>
        <taxon>Bacillati</taxon>
        <taxon>Actinomycetota</taxon>
        <taxon>Actinomycetes</taxon>
        <taxon>Mycobacteriales</taxon>
        <taxon>Mycobacteriaceae</taxon>
        <taxon>Mycobacteroides</taxon>
    </lineage>
</organism>
<sequence>MYSFGKQLAALPRSQYGPWAVIAAGETETATAFARHIAANGINVVLAAHGGRADAYTLTMTAGVSVRTTSPDVFNGELAAATDDIEIGLLVCITDEDAGGSRFGESDLNRLRTLYLTHRFGQRIASRGQGAVIMVKSLAAQSISKTSPTGSADSTFTTGIRDGLHQQGVEVVLLDDFVPHRPAMDADDLALMALARLGRQRHRHCSHENEVTTPPPVLRAN</sequence>
<reference evidence="1 2" key="1">
    <citation type="submission" date="2015-03" db="EMBL/GenBank/DDBJ databases">
        <authorList>
            <person name="Murphy D."/>
        </authorList>
    </citation>
    <scope>NUCLEOTIDE SEQUENCE [LARGE SCALE GENOMIC DNA]</scope>
    <source>
        <strain evidence="1 2">PAP088</strain>
    </source>
</reference>
<dbReference type="InterPro" id="IPR036291">
    <property type="entry name" value="NAD(P)-bd_dom_sf"/>
</dbReference>
<accession>A0A0U0ZNR0</accession>
<dbReference type="EMBL" id="CSWP01000005">
    <property type="protein sequence ID" value="CPV56031.1"/>
    <property type="molecule type" value="Genomic_DNA"/>
</dbReference>
<dbReference type="SUPFAM" id="SSF51735">
    <property type="entry name" value="NAD(P)-binding Rossmann-fold domains"/>
    <property type="match status" value="1"/>
</dbReference>
<dbReference type="AlphaFoldDB" id="A0A0U0ZNR0"/>
<proteinExistence type="predicted"/>